<dbReference type="Gene3D" id="1.10.3720.10">
    <property type="entry name" value="MetI-like"/>
    <property type="match status" value="1"/>
</dbReference>
<dbReference type="GO" id="GO:0005886">
    <property type="term" value="C:plasma membrane"/>
    <property type="evidence" value="ECO:0007669"/>
    <property type="project" value="UniProtKB-SubCell"/>
</dbReference>
<organism evidence="12 13">
    <name type="scientific">Halogeometricum rufum</name>
    <dbReference type="NCBI Taxonomy" id="553469"/>
    <lineage>
        <taxon>Archaea</taxon>
        <taxon>Methanobacteriati</taxon>
        <taxon>Methanobacteriota</taxon>
        <taxon>Stenosarchaea group</taxon>
        <taxon>Halobacteria</taxon>
        <taxon>Halobacteriales</taxon>
        <taxon>Haloferacaceae</taxon>
        <taxon>Halogeometricum</taxon>
    </lineage>
</organism>
<evidence type="ECO:0000313" key="12">
    <source>
        <dbReference type="EMBL" id="SFR59984.1"/>
    </source>
</evidence>
<dbReference type="AlphaFoldDB" id="A0A1I6I012"/>
<feature type="transmembrane region" description="Helical" evidence="9">
    <location>
        <begin position="190"/>
        <end position="209"/>
    </location>
</feature>
<keyword evidence="4 10" id="KW-1003">Cell membrane</keyword>
<feature type="transmembrane region" description="Helical" evidence="9">
    <location>
        <begin position="76"/>
        <end position="95"/>
    </location>
</feature>
<dbReference type="GO" id="GO:0006817">
    <property type="term" value="P:phosphate ion transport"/>
    <property type="evidence" value="ECO:0007669"/>
    <property type="project" value="UniProtKB-KW"/>
</dbReference>
<feature type="transmembrane region" description="Helical" evidence="9">
    <location>
        <begin position="221"/>
        <end position="240"/>
    </location>
</feature>
<feature type="transmembrane region" description="Helical" evidence="9">
    <location>
        <begin position="336"/>
        <end position="355"/>
    </location>
</feature>
<dbReference type="RefSeq" id="WP_089808431.1">
    <property type="nucleotide sequence ID" value="NZ_FOYT01000002.1"/>
</dbReference>
<proteinExistence type="inferred from homology"/>
<comment type="subcellular location">
    <subcellularLocation>
        <location evidence="1 9">Cell membrane</location>
        <topology evidence="1 9">Multi-pass membrane protein</topology>
    </subcellularLocation>
</comment>
<dbReference type="OrthoDB" id="301029at2157"/>
<comment type="function">
    <text evidence="10">Part of the binding-protein-dependent transport system for phosphate; probably responsible for the translocation of the substrate across the membrane.</text>
</comment>
<keyword evidence="3 9" id="KW-0813">Transport</keyword>
<feature type="transmembrane region" description="Helical" evidence="9">
    <location>
        <begin position="115"/>
        <end position="132"/>
    </location>
</feature>
<evidence type="ECO:0000256" key="4">
    <source>
        <dbReference type="ARBA" id="ARBA00022475"/>
    </source>
</evidence>
<evidence type="ECO:0000256" key="6">
    <source>
        <dbReference type="ARBA" id="ARBA00022692"/>
    </source>
</evidence>
<feature type="transmembrane region" description="Helical" evidence="9">
    <location>
        <begin position="49"/>
        <end position="64"/>
    </location>
</feature>
<keyword evidence="8 9" id="KW-0472">Membrane</keyword>
<dbReference type="InterPro" id="IPR011864">
    <property type="entry name" value="Phosphate_PstC"/>
</dbReference>
<keyword evidence="5 10" id="KW-0592">Phosphate transport</keyword>
<gene>
    <name evidence="12" type="ORF">SAMN04487947_2696</name>
</gene>
<keyword evidence="6 9" id="KW-0812">Transmembrane</keyword>
<dbReference type="NCBIfam" id="TIGR02138">
    <property type="entry name" value="phosphate_pstC"/>
    <property type="match status" value="1"/>
</dbReference>
<dbReference type="PANTHER" id="PTHR30425:SF1">
    <property type="entry name" value="PHOSPHATE TRANSPORT SYSTEM PERMEASE PROTEIN PSTC"/>
    <property type="match status" value="1"/>
</dbReference>
<name>A0A1I6I012_9EURY</name>
<dbReference type="SUPFAM" id="SSF161098">
    <property type="entry name" value="MetI-like"/>
    <property type="match status" value="1"/>
</dbReference>
<evidence type="ECO:0000256" key="7">
    <source>
        <dbReference type="ARBA" id="ARBA00022989"/>
    </source>
</evidence>
<evidence type="ECO:0000313" key="13">
    <source>
        <dbReference type="Proteomes" id="UP000198531"/>
    </source>
</evidence>
<sequence>MAQSSLKQSFDAFRTAEDIDTSALVAGAVGAVLLLTALASFVLRLGLEVPSILGFLVVLGYGWYAHQGLAAKSMTFLMTVSTVLILGMITVFLVLESLHAFRLMGPEILIGMSEPVTLFGVTVLPGLGGVFWQPSSATYSLVPAMWGTFVTTLIATAVAAPLGIACALFLAEIAPNWVREIVKPGIEILAGIPSIVYGFIGFTILNTYVFQNFRTPTQGSFFLVGGVIGLMALPTVVSVAEDSLDTVPDSMKDGALALGSTDWQTMTSITLPAAFSGVSAAVLLGVGRAIGETMAATVILGNTVGLPQPLYDVFGNNVTLTTLIASQYGDAGETQLSALFAAGVVLFVTVLFLSLTSLKIEAELKETLGGE</sequence>
<dbReference type="InterPro" id="IPR000515">
    <property type="entry name" value="MetI-like"/>
</dbReference>
<comment type="similarity">
    <text evidence="2 10">Belongs to the binding-protein-dependent transport system permease family. CysTW subfamily.</text>
</comment>
<keyword evidence="7 9" id="KW-1133">Transmembrane helix</keyword>
<evidence type="ECO:0000256" key="2">
    <source>
        <dbReference type="ARBA" id="ARBA00007069"/>
    </source>
</evidence>
<evidence type="ECO:0000256" key="9">
    <source>
        <dbReference type="RuleBase" id="RU363032"/>
    </source>
</evidence>
<evidence type="ECO:0000256" key="10">
    <source>
        <dbReference type="RuleBase" id="RU363054"/>
    </source>
</evidence>
<evidence type="ECO:0000256" key="3">
    <source>
        <dbReference type="ARBA" id="ARBA00022448"/>
    </source>
</evidence>
<keyword evidence="13" id="KW-1185">Reference proteome</keyword>
<evidence type="ECO:0000256" key="5">
    <source>
        <dbReference type="ARBA" id="ARBA00022592"/>
    </source>
</evidence>
<dbReference type="STRING" id="553469.SAMN04487947_2696"/>
<dbReference type="CDD" id="cd06261">
    <property type="entry name" value="TM_PBP2"/>
    <property type="match status" value="1"/>
</dbReference>
<dbReference type="Proteomes" id="UP000198531">
    <property type="component" value="Unassembled WGS sequence"/>
</dbReference>
<dbReference type="PROSITE" id="PS50928">
    <property type="entry name" value="ABC_TM1"/>
    <property type="match status" value="1"/>
</dbReference>
<evidence type="ECO:0000259" key="11">
    <source>
        <dbReference type="PROSITE" id="PS50928"/>
    </source>
</evidence>
<reference evidence="13" key="1">
    <citation type="submission" date="2016-10" db="EMBL/GenBank/DDBJ databases">
        <authorList>
            <person name="Varghese N."/>
            <person name="Submissions S."/>
        </authorList>
    </citation>
    <scope>NUCLEOTIDE SEQUENCE [LARGE SCALE GENOMIC DNA]</scope>
    <source>
        <strain evidence="13">CGMCC 1.7736</strain>
    </source>
</reference>
<evidence type="ECO:0000256" key="1">
    <source>
        <dbReference type="ARBA" id="ARBA00004651"/>
    </source>
</evidence>
<accession>A0A1I6I012</accession>
<dbReference type="EMBL" id="FOYT01000002">
    <property type="protein sequence ID" value="SFR59984.1"/>
    <property type="molecule type" value="Genomic_DNA"/>
</dbReference>
<feature type="transmembrane region" description="Helical" evidence="9">
    <location>
        <begin position="144"/>
        <end position="170"/>
    </location>
</feature>
<protein>
    <recommendedName>
        <fullName evidence="10">Phosphate transport system permease protein</fullName>
    </recommendedName>
</protein>
<dbReference type="PANTHER" id="PTHR30425">
    <property type="entry name" value="PHOSPHATE TRANSPORT SYSTEM PERMEASE PROTEIN PST"/>
    <property type="match status" value="1"/>
</dbReference>
<dbReference type="GO" id="GO:0005315">
    <property type="term" value="F:phosphate transmembrane transporter activity"/>
    <property type="evidence" value="ECO:0007669"/>
    <property type="project" value="InterPro"/>
</dbReference>
<feature type="transmembrane region" description="Helical" evidence="9">
    <location>
        <begin position="21"/>
        <end position="43"/>
    </location>
</feature>
<dbReference type="InterPro" id="IPR035906">
    <property type="entry name" value="MetI-like_sf"/>
</dbReference>
<feature type="domain" description="ABC transmembrane type-1" evidence="11">
    <location>
        <begin position="145"/>
        <end position="357"/>
    </location>
</feature>
<dbReference type="InterPro" id="IPR051124">
    <property type="entry name" value="Phosphate_Transport_Permease"/>
</dbReference>
<dbReference type="Pfam" id="PF00528">
    <property type="entry name" value="BPD_transp_1"/>
    <property type="match status" value="1"/>
</dbReference>
<evidence type="ECO:0000256" key="8">
    <source>
        <dbReference type="ARBA" id="ARBA00023136"/>
    </source>
</evidence>